<dbReference type="CDD" id="cd03183">
    <property type="entry name" value="GST_C_Theta"/>
    <property type="match status" value="1"/>
</dbReference>
<evidence type="ECO:0000256" key="7">
    <source>
        <dbReference type="ARBA" id="ARBA00047960"/>
    </source>
</evidence>
<dbReference type="Pfam" id="PF00043">
    <property type="entry name" value="GST_C"/>
    <property type="match status" value="1"/>
</dbReference>
<dbReference type="EC" id="2.5.1.18" evidence="4"/>
<sequence>MGGQIKFYYDLMSQPSRALYILFKLNKVPFEDNPVALRNGAHLTPEFKDINRFQKVPCIVEDGFKLAESIAILRYLQAKGKISDEWYPKEIKSRARTDEYLEWQHNNTRMACAMYFQKKWLRPMISGKQPDPKTIDKAKELMENCLDAIENIWLADNKFLTGNKINVADLFGACEVEQIRIAGYNPGEGRPKLHAWLNAVRDSANPYYTEAHKFVDKLAQNPSKL</sequence>
<dbReference type="InterPro" id="IPR036282">
    <property type="entry name" value="Glutathione-S-Trfase_C_sf"/>
</dbReference>
<dbReference type="Gene3D" id="1.20.1050.10">
    <property type="match status" value="1"/>
</dbReference>
<dbReference type="InterPro" id="IPR004045">
    <property type="entry name" value="Glutathione_S-Trfase_N"/>
</dbReference>
<evidence type="ECO:0000256" key="2">
    <source>
        <dbReference type="ARBA" id="ARBA00009899"/>
    </source>
</evidence>
<dbReference type="EMBL" id="LR899013">
    <property type="protein sequence ID" value="CAD7090807.1"/>
    <property type="molecule type" value="Genomic_DNA"/>
</dbReference>
<dbReference type="InterPro" id="IPR004046">
    <property type="entry name" value="GST_C"/>
</dbReference>
<keyword evidence="5" id="KW-0963">Cytoplasm</keyword>
<dbReference type="CDD" id="cd03050">
    <property type="entry name" value="GST_N_Theta"/>
    <property type="match status" value="1"/>
</dbReference>
<feature type="domain" description="GST C-terminal" evidence="9">
    <location>
        <begin position="90"/>
        <end position="225"/>
    </location>
</feature>
<evidence type="ECO:0000256" key="5">
    <source>
        <dbReference type="ARBA" id="ARBA00022490"/>
    </source>
</evidence>
<dbReference type="InterPro" id="IPR040075">
    <property type="entry name" value="GST_N_Theta"/>
</dbReference>
<comment type="catalytic activity">
    <reaction evidence="7">
        <text>RX + glutathione = an S-substituted glutathione + a halide anion + H(+)</text>
        <dbReference type="Rhea" id="RHEA:16437"/>
        <dbReference type="ChEBI" id="CHEBI:15378"/>
        <dbReference type="ChEBI" id="CHEBI:16042"/>
        <dbReference type="ChEBI" id="CHEBI:17792"/>
        <dbReference type="ChEBI" id="CHEBI:57925"/>
        <dbReference type="ChEBI" id="CHEBI:90779"/>
        <dbReference type="EC" id="2.5.1.18"/>
    </reaction>
</comment>
<evidence type="ECO:0000256" key="3">
    <source>
        <dbReference type="ARBA" id="ARBA00011738"/>
    </source>
</evidence>
<protein>
    <recommendedName>
        <fullName evidence="4">glutathione transferase</fullName>
        <ecNumber evidence="4">2.5.1.18</ecNumber>
    </recommendedName>
</protein>
<dbReference type="AlphaFoldDB" id="A0A7R8V2B5"/>
<dbReference type="PANTHER" id="PTHR43917">
    <property type="match status" value="1"/>
</dbReference>
<dbReference type="OrthoDB" id="422574at2759"/>
<dbReference type="SUPFAM" id="SSF52833">
    <property type="entry name" value="Thioredoxin-like"/>
    <property type="match status" value="1"/>
</dbReference>
<dbReference type="InParanoid" id="A0A7R8V2B5"/>
<evidence type="ECO:0000313" key="10">
    <source>
        <dbReference type="EMBL" id="CAD7090807.1"/>
    </source>
</evidence>
<evidence type="ECO:0000256" key="6">
    <source>
        <dbReference type="ARBA" id="ARBA00022679"/>
    </source>
</evidence>
<dbReference type="SFLD" id="SFLDG00358">
    <property type="entry name" value="Main_(cytGST)"/>
    <property type="match status" value="1"/>
</dbReference>
<evidence type="ECO:0000259" key="9">
    <source>
        <dbReference type="PROSITE" id="PS50405"/>
    </source>
</evidence>
<dbReference type="PROSITE" id="PS50405">
    <property type="entry name" value="GST_CTER"/>
    <property type="match status" value="1"/>
</dbReference>
<dbReference type="InterPro" id="IPR036249">
    <property type="entry name" value="Thioredoxin-like_sf"/>
</dbReference>
<dbReference type="OMA" id="YFRTIWL"/>
<dbReference type="InterPro" id="IPR040079">
    <property type="entry name" value="Glutathione_S-Trfase"/>
</dbReference>
<keyword evidence="6" id="KW-0808">Transferase</keyword>
<evidence type="ECO:0000256" key="1">
    <source>
        <dbReference type="ARBA" id="ARBA00004496"/>
    </source>
</evidence>
<accession>A0A7R8V2B5</accession>
<evidence type="ECO:0000256" key="4">
    <source>
        <dbReference type="ARBA" id="ARBA00012452"/>
    </source>
</evidence>
<dbReference type="Gene3D" id="3.40.30.10">
    <property type="entry name" value="Glutaredoxin"/>
    <property type="match status" value="1"/>
</dbReference>
<dbReference type="Proteomes" id="UP000594454">
    <property type="component" value="Chromosome 5"/>
</dbReference>
<dbReference type="InterPro" id="IPR051369">
    <property type="entry name" value="GST_Theta"/>
</dbReference>
<proteinExistence type="inferred from homology"/>
<dbReference type="GO" id="GO:0004364">
    <property type="term" value="F:glutathione transferase activity"/>
    <property type="evidence" value="ECO:0007669"/>
    <property type="project" value="UniProtKB-EC"/>
</dbReference>
<dbReference type="FunFam" id="1.20.1050.10:FF:000008">
    <property type="entry name" value="Glutathione S-transferase theta-1"/>
    <property type="match status" value="1"/>
</dbReference>
<dbReference type="GO" id="GO:0006749">
    <property type="term" value="P:glutathione metabolic process"/>
    <property type="evidence" value="ECO:0007669"/>
    <property type="project" value="TreeGrafter"/>
</dbReference>
<dbReference type="PROSITE" id="PS50404">
    <property type="entry name" value="GST_NTER"/>
    <property type="match status" value="1"/>
</dbReference>
<name>A0A7R8V2B5_HERIL</name>
<evidence type="ECO:0000313" key="11">
    <source>
        <dbReference type="Proteomes" id="UP000594454"/>
    </source>
</evidence>
<dbReference type="FunFam" id="3.40.30.10:FF:000176">
    <property type="entry name" value="Glutathione S-transferase theta-1"/>
    <property type="match status" value="1"/>
</dbReference>
<dbReference type="SFLD" id="SFLDG01153">
    <property type="entry name" value="Main.4:_Theta-like"/>
    <property type="match status" value="1"/>
</dbReference>
<comment type="similarity">
    <text evidence="2">Belongs to the GST superfamily. Theta family.</text>
</comment>
<dbReference type="Pfam" id="PF02798">
    <property type="entry name" value="GST_N"/>
    <property type="match status" value="1"/>
</dbReference>
<dbReference type="GO" id="GO:0005737">
    <property type="term" value="C:cytoplasm"/>
    <property type="evidence" value="ECO:0007669"/>
    <property type="project" value="UniProtKB-SubCell"/>
</dbReference>
<organism evidence="10 11">
    <name type="scientific">Hermetia illucens</name>
    <name type="common">Black soldier fly</name>
    <dbReference type="NCBI Taxonomy" id="343691"/>
    <lineage>
        <taxon>Eukaryota</taxon>
        <taxon>Metazoa</taxon>
        <taxon>Ecdysozoa</taxon>
        <taxon>Arthropoda</taxon>
        <taxon>Hexapoda</taxon>
        <taxon>Insecta</taxon>
        <taxon>Pterygota</taxon>
        <taxon>Neoptera</taxon>
        <taxon>Endopterygota</taxon>
        <taxon>Diptera</taxon>
        <taxon>Brachycera</taxon>
        <taxon>Stratiomyomorpha</taxon>
        <taxon>Stratiomyidae</taxon>
        <taxon>Hermetiinae</taxon>
        <taxon>Hermetia</taxon>
    </lineage>
</organism>
<comment type="subcellular location">
    <subcellularLocation>
        <location evidence="1">Cytoplasm</location>
    </subcellularLocation>
</comment>
<dbReference type="SUPFAM" id="SSF47616">
    <property type="entry name" value="GST C-terminal domain-like"/>
    <property type="match status" value="1"/>
</dbReference>
<dbReference type="SFLD" id="SFLDS00019">
    <property type="entry name" value="Glutathione_Transferase_(cytos"/>
    <property type="match status" value="1"/>
</dbReference>
<dbReference type="PANTHER" id="PTHR43917:SF8">
    <property type="entry name" value="GH16740P-RELATED"/>
    <property type="match status" value="1"/>
</dbReference>
<reference evidence="10 11" key="1">
    <citation type="submission" date="2020-11" db="EMBL/GenBank/DDBJ databases">
        <authorList>
            <person name="Wallbank WR R."/>
            <person name="Pardo Diaz C."/>
            <person name="Kozak K."/>
            <person name="Martin S."/>
            <person name="Jiggins C."/>
            <person name="Moest M."/>
            <person name="Warren A I."/>
            <person name="Generalovic N T."/>
            <person name="Byers J.R.P. K."/>
            <person name="Montejo-Kovacevich G."/>
            <person name="Yen C E."/>
        </authorList>
    </citation>
    <scope>NUCLEOTIDE SEQUENCE [LARGE SCALE GENOMIC DNA]</scope>
</reference>
<comment type="subunit">
    <text evidence="3">Homodimer.</text>
</comment>
<gene>
    <name evidence="10" type="ORF">HERILL_LOCUS13265</name>
</gene>
<dbReference type="FunCoup" id="A0A7R8V2B5">
    <property type="interactions" value="723"/>
</dbReference>
<feature type="domain" description="GST N-terminal" evidence="8">
    <location>
        <begin position="3"/>
        <end position="84"/>
    </location>
</feature>
<keyword evidence="11" id="KW-1185">Reference proteome</keyword>
<evidence type="ECO:0000259" key="8">
    <source>
        <dbReference type="PROSITE" id="PS50404"/>
    </source>
</evidence>
<dbReference type="InterPro" id="IPR040077">
    <property type="entry name" value="GST_C_Theta"/>
</dbReference>
<dbReference type="InterPro" id="IPR010987">
    <property type="entry name" value="Glutathione-S-Trfase_C-like"/>
</dbReference>